<dbReference type="EMBL" id="RJTM01000034">
    <property type="protein sequence ID" value="RNL90116.1"/>
    <property type="molecule type" value="Genomic_DNA"/>
</dbReference>
<accession>A0A3N0EQD9</accession>
<protein>
    <recommendedName>
        <fullName evidence="2">N-acetylmuramoyl-L-alanine amidase</fullName>
        <ecNumber evidence="2">3.5.1.28</ecNumber>
    </recommendedName>
</protein>
<evidence type="ECO:0000256" key="3">
    <source>
        <dbReference type="ARBA" id="ARBA00022801"/>
    </source>
</evidence>
<dbReference type="GO" id="GO:0008745">
    <property type="term" value="F:N-acetylmuramoyl-L-alanine amidase activity"/>
    <property type="evidence" value="ECO:0007669"/>
    <property type="project" value="UniProtKB-EC"/>
</dbReference>
<dbReference type="InterPro" id="IPR002508">
    <property type="entry name" value="MurNAc-LAA_cat"/>
</dbReference>
<dbReference type="PANTHER" id="PTHR30404">
    <property type="entry name" value="N-ACETYLMURAMOYL-L-ALANINE AMIDASE"/>
    <property type="match status" value="1"/>
</dbReference>
<dbReference type="Proteomes" id="UP000267469">
    <property type="component" value="Unassembled WGS sequence"/>
</dbReference>
<dbReference type="RefSeq" id="WP_123215248.1">
    <property type="nucleotide sequence ID" value="NZ_RJTM01000034.1"/>
</dbReference>
<name>A0A3N0EQD9_SINP1</name>
<keyword evidence="6" id="KW-1185">Reference proteome</keyword>
<dbReference type="Pfam" id="PF01520">
    <property type="entry name" value="Amidase_3"/>
    <property type="match status" value="1"/>
</dbReference>
<dbReference type="OrthoDB" id="9806267at2"/>
<dbReference type="SMART" id="SM00646">
    <property type="entry name" value="Ami_3"/>
    <property type="match status" value="1"/>
</dbReference>
<feature type="domain" description="MurNAc-LAA" evidence="4">
    <location>
        <begin position="101"/>
        <end position="217"/>
    </location>
</feature>
<evidence type="ECO:0000259" key="4">
    <source>
        <dbReference type="SMART" id="SM00646"/>
    </source>
</evidence>
<comment type="catalytic activity">
    <reaction evidence="1">
        <text>Hydrolyzes the link between N-acetylmuramoyl residues and L-amino acid residues in certain cell-wall glycopeptides.</text>
        <dbReference type="EC" id="3.5.1.28"/>
    </reaction>
</comment>
<proteinExistence type="predicted"/>
<dbReference type="InterPro" id="IPR050695">
    <property type="entry name" value="N-acetylmuramoyl_amidase_3"/>
</dbReference>
<dbReference type="SUPFAM" id="SSF53187">
    <property type="entry name" value="Zn-dependent exopeptidases"/>
    <property type="match status" value="1"/>
</dbReference>
<evidence type="ECO:0000256" key="1">
    <source>
        <dbReference type="ARBA" id="ARBA00001561"/>
    </source>
</evidence>
<dbReference type="GO" id="GO:0009253">
    <property type="term" value="P:peptidoglycan catabolic process"/>
    <property type="evidence" value="ECO:0007669"/>
    <property type="project" value="InterPro"/>
</dbReference>
<evidence type="ECO:0000313" key="6">
    <source>
        <dbReference type="Proteomes" id="UP000267469"/>
    </source>
</evidence>
<dbReference type="CDD" id="cd02696">
    <property type="entry name" value="MurNAc-LAA"/>
    <property type="match status" value="1"/>
</dbReference>
<evidence type="ECO:0000256" key="2">
    <source>
        <dbReference type="ARBA" id="ARBA00011901"/>
    </source>
</evidence>
<dbReference type="GO" id="GO:0030288">
    <property type="term" value="C:outer membrane-bounded periplasmic space"/>
    <property type="evidence" value="ECO:0007669"/>
    <property type="project" value="TreeGrafter"/>
</dbReference>
<comment type="caution">
    <text evidence="5">The sequence shown here is derived from an EMBL/GenBank/DDBJ whole genome shotgun (WGS) entry which is preliminary data.</text>
</comment>
<dbReference type="AlphaFoldDB" id="A0A3N0EQD9"/>
<reference evidence="5 6" key="1">
    <citation type="submission" date="2018-10" db="EMBL/GenBank/DDBJ databases">
        <title>Sinomicrobium pectinilyticum sp. nov., a pectinase-producing bacterium isolated from alkaline and saline soil, and emended description of the genus Sinomicrobium.</title>
        <authorList>
            <person name="Cheng B."/>
            <person name="Li C."/>
            <person name="Lai Q."/>
            <person name="Du M."/>
            <person name="Shao Z."/>
            <person name="Xu P."/>
            <person name="Yang C."/>
        </authorList>
    </citation>
    <scope>NUCLEOTIDE SEQUENCE [LARGE SCALE GENOMIC DNA]</scope>
    <source>
        <strain evidence="5 6">5DNS001</strain>
    </source>
</reference>
<evidence type="ECO:0000313" key="5">
    <source>
        <dbReference type="EMBL" id="RNL90116.1"/>
    </source>
</evidence>
<organism evidence="5 6">
    <name type="scientific">Sinomicrobium pectinilyticum</name>
    <dbReference type="NCBI Taxonomy" id="1084421"/>
    <lineage>
        <taxon>Bacteria</taxon>
        <taxon>Pseudomonadati</taxon>
        <taxon>Bacteroidota</taxon>
        <taxon>Flavobacteriia</taxon>
        <taxon>Flavobacteriales</taxon>
        <taxon>Flavobacteriaceae</taxon>
        <taxon>Sinomicrobium</taxon>
    </lineage>
</organism>
<dbReference type="PANTHER" id="PTHR30404:SF0">
    <property type="entry name" value="N-ACETYLMURAMOYL-L-ALANINE AMIDASE AMIC"/>
    <property type="match status" value="1"/>
</dbReference>
<dbReference type="Gene3D" id="3.40.630.40">
    <property type="entry name" value="Zn-dependent exopeptidases"/>
    <property type="match status" value="1"/>
</dbReference>
<gene>
    <name evidence="5" type="ORF">ED312_06740</name>
</gene>
<keyword evidence="3" id="KW-0378">Hydrolase</keyword>
<sequence>MLISLKVGKTWRLKNVIFGLLLLKSCVFFGQNLPDKRVIVIDPGHGGIDSGAIGINGIREKDVVLDIAKEIVRLNKTLFNGQLDIYLTRYQDTLISLSNRTKLGKTLKADVLVSLHCNHSGNADARGIEVYANKRKNVFSKHSVWLGYQIQKELKEQLHFESRGVKFASFQVLREATDYYPAVLVEMGFLSNEDESGYLLDNRNIRALALAILIGIVEFLTMEL</sequence>
<dbReference type="EC" id="3.5.1.28" evidence="2"/>